<name>A0A1T4N0A0_VIBCI</name>
<dbReference type="GO" id="GO:0003676">
    <property type="term" value="F:nucleic acid binding"/>
    <property type="evidence" value="ECO:0007669"/>
    <property type="project" value="InterPro"/>
</dbReference>
<dbReference type="OrthoDB" id="9794876at2"/>
<dbReference type="CDD" id="cd20736">
    <property type="entry name" value="PoNe_Nuclease"/>
    <property type="match status" value="1"/>
</dbReference>
<keyword evidence="4" id="KW-1185">Reference proteome</keyword>
<gene>
    <name evidence="3" type="ORF">SAMN02745782_01162</name>
</gene>
<dbReference type="InterPro" id="IPR003509">
    <property type="entry name" value="UPF0102_YraN-like"/>
</dbReference>
<evidence type="ECO:0000256" key="2">
    <source>
        <dbReference type="HAMAP-Rule" id="MF_00048"/>
    </source>
</evidence>
<dbReference type="InterPro" id="IPR011335">
    <property type="entry name" value="Restrct_endonuc-II-like"/>
</dbReference>
<keyword evidence="3" id="KW-0378">Hydrolase</keyword>
<sequence length="122" mass="14243">MGLFSRRETGQHYEQLAADYLSRQGLRLLDKNFHSRSGELDLIMQDGPCLVFIEVKYRKNQNHGHAAEAVTFHKQARLIKTANWWMLKRGYHAESADFRFDVIAIHQHGQHIEWIKNAITQG</sequence>
<accession>A0A1T4N0A0</accession>
<organism evidence="3 4">
    <name type="scientific">Vibrio cincinnatiensis DSM 19608</name>
    <dbReference type="NCBI Taxonomy" id="1123491"/>
    <lineage>
        <taxon>Bacteria</taxon>
        <taxon>Pseudomonadati</taxon>
        <taxon>Pseudomonadota</taxon>
        <taxon>Gammaproteobacteria</taxon>
        <taxon>Vibrionales</taxon>
        <taxon>Vibrionaceae</taxon>
        <taxon>Vibrio</taxon>
    </lineage>
</organism>
<dbReference type="HAMAP" id="MF_00048">
    <property type="entry name" value="UPF0102"/>
    <property type="match status" value="1"/>
</dbReference>
<protein>
    <recommendedName>
        <fullName evidence="2">UPF0102 protein SAMN02745782_01162</fullName>
    </recommendedName>
</protein>
<dbReference type="NCBIfam" id="NF009150">
    <property type="entry name" value="PRK12497.1-3"/>
    <property type="match status" value="1"/>
</dbReference>
<keyword evidence="3" id="KW-0540">Nuclease</keyword>
<dbReference type="Proteomes" id="UP000190834">
    <property type="component" value="Unassembled WGS sequence"/>
</dbReference>
<evidence type="ECO:0000256" key="1">
    <source>
        <dbReference type="ARBA" id="ARBA00006738"/>
    </source>
</evidence>
<dbReference type="Pfam" id="PF02021">
    <property type="entry name" value="UPF0102"/>
    <property type="match status" value="1"/>
</dbReference>
<keyword evidence="3" id="KW-0255">Endonuclease</keyword>
<dbReference type="GeneID" id="70584358"/>
<dbReference type="PANTHER" id="PTHR34039">
    <property type="entry name" value="UPF0102 PROTEIN YRAN"/>
    <property type="match status" value="1"/>
</dbReference>
<dbReference type="AlphaFoldDB" id="A0A1T4N0A0"/>
<evidence type="ECO:0000313" key="4">
    <source>
        <dbReference type="Proteomes" id="UP000190834"/>
    </source>
</evidence>
<comment type="similarity">
    <text evidence="1 2">Belongs to the UPF0102 family.</text>
</comment>
<dbReference type="Gene3D" id="3.40.1350.10">
    <property type="match status" value="1"/>
</dbReference>
<dbReference type="EMBL" id="FUXB01000005">
    <property type="protein sequence ID" value="SJZ72703.1"/>
    <property type="molecule type" value="Genomic_DNA"/>
</dbReference>
<dbReference type="InterPro" id="IPR011856">
    <property type="entry name" value="tRNA_endonuc-like_dom_sf"/>
</dbReference>
<dbReference type="GO" id="GO:0004519">
    <property type="term" value="F:endonuclease activity"/>
    <property type="evidence" value="ECO:0007669"/>
    <property type="project" value="UniProtKB-KW"/>
</dbReference>
<dbReference type="PANTHER" id="PTHR34039:SF1">
    <property type="entry name" value="UPF0102 PROTEIN YRAN"/>
    <property type="match status" value="1"/>
</dbReference>
<evidence type="ECO:0000313" key="3">
    <source>
        <dbReference type="EMBL" id="SJZ72703.1"/>
    </source>
</evidence>
<dbReference type="SUPFAM" id="SSF52980">
    <property type="entry name" value="Restriction endonuclease-like"/>
    <property type="match status" value="1"/>
</dbReference>
<dbReference type="RefSeq" id="WP_078925580.1">
    <property type="nucleotide sequence ID" value="NZ_FUXB01000005.1"/>
</dbReference>
<reference evidence="4" key="1">
    <citation type="submission" date="2017-02" db="EMBL/GenBank/DDBJ databases">
        <authorList>
            <person name="Varghese N."/>
            <person name="Submissions S."/>
        </authorList>
    </citation>
    <scope>NUCLEOTIDE SEQUENCE [LARGE SCALE GENOMIC DNA]</scope>
    <source>
        <strain evidence="4">DSM 19608</strain>
    </source>
</reference>
<proteinExistence type="inferred from homology"/>
<dbReference type="STRING" id="1123491.SAMN02745782_01162"/>
<dbReference type="NCBIfam" id="TIGR00252">
    <property type="entry name" value="YraN family protein"/>
    <property type="match status" value="1"/>
</dbReference>